<keyword evidence="3" id="KW-0540">Nuclease</keyword>
<dbReference type="SUPFAM" id="SSF56219">
    <property type="entry name" value="DNase I-like"/>
    <property type="match status" value="1"/>
</dbReference>
<feature type="compositionally biased region" description="Basic and acidic residues" evidence="1">
    <location>
        <begin position="501"/>
        <end position="510"/>
    </location>
</feature>
<feature type="region of interest" description="Disordered" evidence="1">
    <location>
        <begin position="1"/>
        <end position="45"/>
    </location>
</feature>
<dbReference type="Pfam" id="PF03372">
    <property type="entry name" value="Exo_endo_phos"/>
    <property type="match status" value="1"/>
</dbReference>
<gene>
    <name evidence="3" type="ORF">BN1204_055580</name>
</gene>
<proteinExistence type="predicted"/>
<dbReference type="InterPro" id="IPR036691">
    <property type="entry name" value="Endo/exonu/phosph_ase_sf"/>
</dbReference>
<evidence type="ECO:0000259" key="2">
    <source>
        <dbReference type="Pfam" id="PF03372"/>
    </source>
</evidence>
<dbReference type="Gene3D" id="3.60.10.10">
    <property type="entry name" value="Endonuclease/exonuclease/phosphatase"/>
    <property type="match status" value="1"/>
</dbReference>
<dbReference type="GO" id="GO:0004527">
    <property type="term" value="F:exonuclease activity"/>
    <property type="evidence" value="ECO:0007669"/>
    <property type="project" value="UniProtKB-KW"/>
</dbReference>
<keyword evidence="3" id="KW-0378">Hydrolase</keyword>
<dbReference type="InterPro" id="IPR005135">
    <property type="entry name" value="Endo/exonuclease/phosphatase"/>
</dbReference>
<feature type="region of interest" description="Disordered" evidence="1">
    <location>
        <begin position="541"/>
        <end position="670"/>
    </location>
</feature>
<sequence>MSTEENWIIEEDAEGQQTPTAQMAQWDTARTENSNTSSNEASNSAYAARVSGSEGPRSLHMSFGVSSTASSDASEGVYGPNLRILVLNAYLVPPSITWNPYLWAPFWSCKRPYQRAEDVGHLAAQYDIACLQEVWGTNMAAMNAHVLPTHSILPQTQSGSRFPCVGEMIDPLQFYWKKTGGLWFAWRRSKCAFISMASHYFPSGSQMPFSNQNVTAVELDVSPVFPKHRIIVLNTHFSILGVKSRRVNLESVRKFIKELAWKAYLLSLGRQYDAGINAMKSLSDPDVAPSFLPDVSMLLCGDFNIDSDRSPRQYRRLKTMDGDVVMRDLFLPEHNPNHAYQYTYFTQETFTEKKKKHSVLRKGNSLYPWPFKGRVDYMFAVDEVRLSSQEVLDLVENFPPEVVIGDDYEEMDIPVLKDGSLVILFKKIYCLGMDIVAQRQGFELSDHWPLSARITIGAPSVEADSLPKPRKWQLLRGDSFCVNSSYSGAGRSDSKVPTTDRNFKGADQSRQRRVTAMRDFEIGPADRARLVQEFGYKGRLTVGRQRPTHAAGQRPSTTAPSEWKARTVAGTVTTEETVESDEEEKQRWKIAEHDPQSAVPPDAEDTQTEEVPLRSALPESRFPAEDENIATPEVVHRPARVPLAMKRAQEVQQARAKAMGEYNQQPLRRS</sequence>
<accession>A0A0F7UIH3</accession>
<evidence type="ECO:0000256" key="1">
    <source>
        <dbReference type="SAM" id="MobiDB-lite"/>
    </source>
</evidence>
<name>A0A0F7UIH3_NEOCL</name>
<feature type="compositionally biased region" description="Polar residues" evidence="1">
    <location>
        <begin position="15"/>
        <end position="25"/>
    </location>
</feature>
<feature type="region of interest" description="Disordered" evidence="1">
    <location>
        <begin position="487"/>
        <end position="510"/>
    </location>
</feature>
<feature type="compositionally biased region" description="Basic and acidic residues" evidence="1">
    <location>
        <begin position="584"/>
        <end position="595"/>
    </location>
</feature>
<protein>
    <submittedName>
        <fullName evidence="3">Endonuclease/exonuclease/phosphatase domain-containing protein, putative</fullName>
    </submittedName>
</protein>
<keyword evidence="3" id="KW-0269">Exonuclease</keyword>
<feature type="compositionally biased region" description="Low complexity" evidence="1">
    <location>
        <begin position="31"/>
        <end position="45"/>
    </location>
</feature>
<keyword evidence="3" id="KW-0255">Endonuclease</keyword>
<dbReference type="AlphaFoldDB" id="A0A0F7UIH3"/>
<evidence type="ECO:0000313" key="3">
    <source>
        <dbReference type="EMBL" id="CEL69859.1"/>
    </source>
</evidence>
<reference evidence="3" key="1">
    <citation type="journal article" date="2015" name="PLoS ONE">
        <title>Comprehensive Evaluation of Toxoplasma gondii VEG and Neospora caninum LIV Genomes with Tachyzoite Stage Transcriptome and Proteome Defines Novel Transcript Features.</title>
        <authorList>
            <person name="Ramaprasad A."/>
            <person name="Mourier T."/>
            <person name="Naeem R."/>
            <person name="Malas T.B."/>
            <person name="Moussa E."/>
            <person name="Panigrahi A."/>
            <person name="Vermont S.J."/>
            <person name="Otto T.D."/>
            <person name="Wastling J."/>
            <person name="Pain A."/>
        </authorList>
    </citation>
    <scope>NUCLEOTIDE SEQUENCE</scope>
    <source>
        <strain evidence="3">Liverpool</strain>
    </source>
</reference>
<feature type="domain" description="Endonuclease/exonuclease/phosphatase" evidence="2">
    <location>
        <begin position="114"/>
        <end position="398"/>
    </location>
</feature>
<organism evidence="3">
    <name type="scientific">Neospora caninum (strain Liverpool)</name>
    <dbReference type="NCBI Taxonomy" id="572307"/>
    <lineage>
        <taxon>Eukaryota</taxon>
        <taxon>Sar</taxon>
        <taxon>Alveolata</taxon>
        <taxon>Apicomplexa</taxon>
        <taxon>Conoidasida</taxon>
        <taxon>Coccidia</taxon>
        <taxon>Eucoccidiorida</taxon>
        <taxon>Eimeriorina</taxon>
        <taxon>Sarcocystidae</taxon>
        <taxon>Neospora</taxon>
    </lineage>
</organism>
<dbReference type="GO" id="GO:0004519">
    <property type="term" value="F:endonuclease activity"/>
    <property type="evidence" value="ECO:0007669"/>
    <property type="project" value="UniProtKB-KW"/>
</dbReference>
<dbReference type="EMBL" id="LN714486">
    <property type="protein sequence ID" value="CEL69859.1"/>
    <property type="molecule type" value="Genomic_DNA"/>
</dbReference>